<accession>A0A430S0K7</accession>
<dbReference type="AlphaFoldDB" id="A0A430S0K7"/>
<protein>
    <submittedName>
        <fullName evidence="1">Uncharacterized protein</fullName>
    </submittedName>
</protein>
<evidence type="ECO:0000313" key="2">
    <source>
        <dbReference type="Proteomes" id="UP000287306"/>
    </source>
</evidence>
<dbReference type="RefSeq" id="WP_126170111.1">
    <property type="nucleotide sequence ID" value="NZ_PELL01000102.1"/>
</dbReference>
<name>A0A430S0K7_THESC</name>
<comment type="caution">
    <text evidence="1">The sequence shown here is derived from an EMBL/GenBank/DDBJ whole genome shotgun (WGS) entry which is preliminary data.</text>
</comment>
<sequence>MTRALGLPLLVLAFFLAAYTVLEANRYLASLLFQEAEVLAAYFRVRRDASLLGVRVTQQPESYLPLIPSCAT</sequence>
<evidence type="ECO:0000313" key="1">
    <source>
        <dbReference type="EMBL" id="RTH27039.1"/>
    </source>
</evidence>
<proteinExistence type="predicted"/>
<organism evidence="1 2">
    <name type="scientific">Thermus scotoductus</name>
    <dbReference type="NCBI Taxonomy" id="37636"/>
    <lineage>
        <taxon>Bacteria</taxon>
        <taxon>Thermotogati</taxon>
        <taxon>Deinococcota</taxon>
        <taxon>Deinococci</taxon>
        <taxon>Thermales</taxon>
        <taxon>Thermaceae</taxon>
        <taxon>Thermus</taxon>
    </lineage>
</organism>
<reference evidence="1 2" key="1">
    <citation type="journal article" date="2019" name="Extremophiles">
        <title>Biogeography of thermophiles and predominance of Thermus scotoductus in domestic water heaters.</title>
        <authorList>
            <person name="Wilpiszeski R.L."/>
            <person name="Zhang Z."/>
            <person name="House C.H."/>
        </authorList>
    </citation>
    <scope>NUCLEOTIDE SEQUENCE [LARGE SCALE GENOMIC DNA]</scope>
    <source>
        <strain evidence="1 2">25_S25</strain>
    </source>
</reference>
<dbReference type="Proteomes" id="UP000287306">
    <property type="component" value="Unassembled WGS sequence"/>
</dbReference>
<gene>
    <name evidence="1" type="ORF">CSW38_04355</name>
</gene>
<dbReference type="EMBL" id="PELY01000107">
    <property type="protein sequence ID" value="RTH27039.1"/>
    <property type="molecule type" value="Genomic_DNA"/>
</dbReference>